<evidence type="ECO:0000256" key="5">
    <source>
        <dbReference type="SAM" id="MobiDB-lite"/>
    </source>
</evidence>
<proteinExistence type="inferred from homology"/>
<dbReference type="GO" id="GO:0019346">
    <property type="term" value="P:transsulfuration"/>
    <property type="evidence" value="ECO:0007669"/>
    <property type="project" value="InterPro"/>
</dbReference>
<evidence type="ECO:0000256" key="3">
    <source>
        <dbReference type="PIRSR" id="PIRSR001434-2"/>
    </source>
</evidence>
<gene>
    <name evidence="6" type="ORF">SAMN05428964_1011314</name>
</gene>
<reference evidence="6 7" key="1">
    <citation type="submission" date="2017-08" db="EMBL/GenBank/DDBJ databases">
        <authorList>
            <person name="de Groot N.N."/>
        </authorList>
    </citation>
    <scope>NUCLEOTIDE SEQUENCE [LARGE SCALE GENOMIC DNA]</scope>
    <source>
        <strain evidence="6 7">USBA 78</strain>
    </source>
</reference>
<accession>A0A285RLJ5</accession>
<evidence type="ECO:0000256" key="1">
    <source>
        <dbReference type="ARBA" id="ARBA00001933"/>
    </source>
</evidence>
<dbReference type="InterPro" id="IPR015421">
    <property type="entry name" value="PyrdxlP-dep_Trfase_major"/>
</dbReference>
<dbReference type="PIRSF" id="PIRSF001434">
    <property type="entry name" value="CGS"/>
    <property type="match status" value="1"/>
</dbReference>
<organism evidence="6 7">
    <name type="scientific">Thalassospira xiamenensis</name>
    <dbReference type="NCBI Taxonomy" id="220697"/>
    <lineage>
        <taxon>Bacteria</taxon>
        <taxon>Pseudomonadati</taxon>
        <taxon>Pseudomonadota</taxon>
        <taxon>Alphaproteobacteria</taxon>
        <taxon>Rhodospirillales</taxon>
        <taxon>Thalassospiraceae</taxon>
        <taxon>Thalassospira</taxon>
    </lineage>
</organism>
<dbReference type="InterPro" id="IPR000277">
    <property type="entry name" value="Cys/Met-Metab_PyrdxlP-dep_enz"/>
</dbReference>
<dbReference type="NCBIfam" id="NF004627">
    <property type="entry name" value="PRK05968.1"/>
    <property type="match status" value="1"/>
</dbReference>
<evidence type="ECO:0000256" key="4">
    <source>
        <dbReference type="RuleBase" id="RU362118"/>
    </source>
</evidence>
<dbReference type="PANTHER" id="PTHR11808">
    <property type="entry name" value="TRANS-SULFURATION ENZYME FAMILY MEMBER"/>
    <property type="match status" value="1"/>
</dbReference>
<feature type="compositionally biased region" description="Polar residues" evidence="5">
    <location>
        <begin position="1"/>
        <end position="17"/>
    </location>
</feature>
<dbReference type="Proteomes" id="UP000219068">
    <property type="component" value="Unassembled WGS sequence"/>
</dbReference>
<dbReference type="FunFam" id="3.40.640.10:FF:000046">
    <property type="entry name" value="Cystathionine gamma-lyase"/>
    <property type="match status" value="1"/>
</dbReference>
<comment type="cofactor">
    <cofactor evidence="1 4">
        <name>pyridoxal 5'-phosphate</name>
        <dbReference type="ChEBI" id="CHEBI:597326"/>
    </cofactor>
</comment>
<dbReference type="PANTHER" id="PTHR11808:SF80">
    <property type="entry name" value="CYSTATHIONINE GAMMA-LYASE"/>
    <property type="match status" value="1"/>
</dbReference>
<feature type="modified residue" description="N6-(pyridoxal phosphate)lysine" evidence="3">
    <location>
        <position position="218"/>
    </location>
</feature>
<dbReference type="InterPro" id="IPR015424">
    <property type="entry name" value="PyrdxlP-dep_Trfase"/>
</dbReference>
<dbReference type="CDD" id="cd00614">
    <property type="entry name" value="CGS_like"/>
    <property type="match status" value="1"/>
</dbReference>
<dbReference type="GO" id="GO:0005737">
    <property type="term" value="C:cytoplasm"/>
    <property type="evidence" value="ECO:0007669"/>
    <property type="project" value="TreeGrafter"/>
</dbReference>
<name>A0A285RLJ5_9PROT</name>
<dbReference type="Gene3D" id="3.90.1150.10">
    <property type="entry name" value="Aspartate Aminotransferase, domain 1"/>
    <property type="match status" value="1"/>
</dbReference>
<dbReference type="GO" id="GO:0016846">
    <property type="term" value="F:carbon-sulfur lyase activity"/>
    <property type="evidence" value="ECO:0007669"/>
    <property type="project" value="TreeGrafter"/>
</dbReference>
<dbReference type="InterPro" id="IPR015422">
    <property type="entry name" value="PyrdxlP-dep_Trfase_small"/>
</dbReference>
<dbReference type="RefSeq" id="WP_097050851.1">
    <property type="nucleotide sequence ID" value="NZ_OBMM01000001.1"/>
</dbReference>
<keyword evidence="6" id="KW-0456">Lyase</keyword>
<keyword evidence="2 3" id="KW-0663">Pyridoxal phosphate</keyword>
<sequence>MNNNNSDKPANSRSQDAALSPATRLAYDESHFANAVVPPIFQNSLFVFENFAEMVETYAGRKTRPVYSRGLNPTVRAFEEKIAALEKTEDALGTASGMAAISSAVLSVVRPGDRIVAVEHLYPDAFRFFEMFLRDMNVTVDYVDGRDIDAVRAAIPGAKILYLESPTSWTFHTHDIKTLCDIARAAGAVSIIDNSWASPIFCQPATLGCDVVVHSASKYLGGHSDVVAGVIAGSAEFIGNVRSTILPYLGAKLSAFDGWLLLRGLRTLSARMHEHERSGLAIAGFLADHPEVIAVHHPRLGGQTPPGLTGSSGLFSFEFTPNVDIPKFVDALRIFKIGVSWGGHESLIVPALVTRAQVGGPNSALRFGVPENLVRLHIGLESPEDLRADLTQAIGASLK</sequence>
<evidence type="ECO:0000313" key="6">
    <source>
        <dbReference type="EMBL" id="SOB94976.1"/>
    </source>
</evidence>
<dbReference type="EMBL" id="OBMM01000001">
    <property type="protein sequence ID" value="SOB94976.1"/>
    <property type="molecule type" value="Genomic_DNA"/>
</dbReference>
<evidence type="ECO:0000313" key="7">
    <source>
        <dbReference type="Proteomes" id="UP000219068"/>
    </source>
</evidence>
<dbReference type="Gene3D" id="3.40.640.10">
    <property type="entry name" value="Type I PLP-dependent aspartate aminotransferase-like (Major domain)"/>
    <property type="match status" value="1"/>
</dbReference>
<comment type="similarity">
    <text evidence="4">Belongs to the trans-sulfuration enzymes family.</text>
</comment>
<dbReference type="Pfam" id="PF01053">
    <property type="entry name" value="Cys_Met_Meta_PP"/>
    <property type="match status" value="1"/>
</dbReference>
<feature type="region of interest" description="Disordered" evidence="5">
    <location>
        <begin position="1"/>
        <end position="20"/>
    </location>
</feature>
<dbReference type="AlphaFoldDB" id="A0A285RLJ5"/>
<dbReference type="GO" id="GO:0030170">
    <property type="term" value="F:pyridoxal phosphate binding"/>
    <property type="evidence" value="ECO:0007669"/>
    <property type="project" value="InterPro"/>
</dbReference>
<evidence type="ECO:0000256" key="2">
    <source>
        <dbReference type="ARBA" id="ARBA00022898"/>
    </source>
</evidence>
<protein>
    <submittedName>
        <fullName evidence="6">Cystathionine beta-lyase/cystathionine gamma-synthase</fullName>
    </submittedName>
</protein>
<dbReference type="SUPFAM" id="SSF53383">
    <property type="entry name" value="PLP-dependent transferases"/>
    <property type="match status" value="1"/>
</dbReference>